<evidence type="ECO:0000313" key="2">
    <source>
        <dbReference type="Proteomes" id="UP000002945"/>
    </source>
</evidence>
<dbReference type="Pfam" id="PF14406">
    <property type="entry name" value="Bacteroid_pep"/>
    <property type="match status" value="1"/>
</dbReference>
<sequence>MKKLQKLKNKLSTQNLVTENQMYYITGMQNRYKSYSVCIDSTDGENGCDNQHTKTKDYEDGTTTTTVTIVEFEC</sequence>
<keyword evidence="2" id="KW-1185">Reference proteome</keyword>
<comment type="caution">
    <text evidence="1">The sequence shown here is derived from an EMBL/GenBank/DDBJ whole genome shotgun (WGS) entry which is preliminary data.</text>
</comment>
<dbReference type="HOGENOM" id="CLU_2683015_0_0_10"/>
<organism evidence="1 2">
    <name type="scientific">Kordia algicida OT-1</name>
    <dbReference type="NCBI Taxonomy" id="391587"/>
    <lineage>
        <taxon>Bacteria</taxon>
        <taxon>Pseudomonadati</taxon>
        <taxon>Bacteroidota</taxon>
        <taxon>Flavobacteriia</taxon>
        <taxon>Flavobacteriales</taxon>
        <taxon>Flavobacteriaceae</taxon>
        <taxon>Kordia</taxon>
    </lineage>
</organism>
<proteinExistence type="predicted"/>
<dbReference type="RefSeq" id="WP_007096430.1">
    <property type="nucleotide sequence ID" value="NZ_CP142125.1"/>
</dbReference>
<accession>A9DP90</accession>
<dbReference type="EMBL" id="ABIB01000002">
    <property type="protein sequence ID" value="EDP97380.1"/>
    <property type="molecule type" value="Genomic_DNA"/>
</dbReference>
<dbReference type="InterPro" id="IPR026498">
    <property type="entry name" value="Grasp_w_spasm_A"/>
</dbReference>
<dbReference type="NCBIfam" id="TIGR04194">
    <property type="entry name" value="grasp_w_spasm_A"/>
    <property type="match status" value="1"/>
</dbReference>
<dbReference type="InterPro" id="IPR025842">
    <property type="entry name" value="Bacteroid_pep"/>
</dbReference>
<evidence type="ECO:0000313" key="1">
    <source>
        <dbReference type="EMBL" id="EDP97380.1"/>
    </source>
</evidence>
<protein>
    <submittedName>
        <fullName evidence="1">Uncharacterized protein</fullName>
    </submittedName>
</protein>
<name>A9DP90_9FLAO</name>
<reference evidence="1 2" key="1">
    <citation type="journal article" date="2011" name="J. Bacteriol.">
        <title>Genome sequence of the algicidal bacterium Kordia algicida OT-1.</title>
        <authorList>
            <person name="Lee H.S."/>
            <person name="Kang S.G."/>
            <person name="Kwon K.K."/>
            <person name="Lee J.H."/>
            <person name="Kim S.J."/>
        </authorList>
    </citation>
    <scope>NUCLEOTIDE SEQUENCE [LARGE SCALE GENOMIC DNA]</scope>
    <source>
        <strain evidence="1 2">OT-1</strain>
    </source>
</reference>
<dbReference type="AlphaFoldDB" id="A9DP90"/>
<gene>
    <name evidence="1" type="ORF">KAOT1_19497</name>
</gene>
<dbReference type="STRING" id="391587.KAOT1_19497"/>
<dbReference type="Proteomes" id="UP000002945">
    <property type="component" value="Unassembled WGS sequence"/>
</dbReference>